<evidence type="ECO:0000256" key="3">
    <source>
        <dbReference type="ARBA" id="ARBA00023235"/>
    </source>
</evidence>
<dbReference type="Proteomes" id="UP000516160">
    <property type="component" value="Chromosome"/>
</dbReference>
<evidence type="ECO:0000259" key="7">
    <source>
        <dbReference type="Pfam" id="PF00849"/>
    </source>
</evidence>
<dbReference type="PROSITE" id="PS50889">
    <property type="entry name" value="S4"/>
    <property type="match status" value="1"/>
</dbReference>
<dbReference type="RefSeq" id="WP_213166001.1">
    <property type="nucleotide sequence ID" value="NZ_CP058559.1"/>
</dbReference>
<evidence type="ECO:0000256" key="2">
    <source>
        <dbReference type="ARBA" id="ARBA00010876"/>
    </source>
</evidence>
<proteinExistence type="inferred from homology"/>
<dbReference type="NCBIfam" id="TIGR00005">
    <property type="entry name" value="rluA_subfam"/>
    <property type="match status" value="1"/>
</dbReference>
<dbReference type="CDD" id="cd02869">
    <property type="entry name" value="PseudoU_synth_RluA_like"/>
    <property type="match status" value="1"/>
</dbReference>
<dbReference type="EMBL" id="CP058559">
    <property type="protein sequence ID" value="QNO15604.1"/>
    <property type="molecule type" value="Genomic_DNA"/>
</dbReference>
<evidence type="ECO:0000313" key="9">
    <source>
        <dbReference type="Proteomes" id="UP000516160"/>
    </source>
</evidence>
<name>A0A7G9WA92_ALKCA</name>
<dbReference type="InterPro" id="IPR050188">
    <property type="entry name" value="RluA_PseudoU_synthase"/>
</dbReference>
<dbReference type="InterPro" id="IPR020103">
    <property type="entry name" value="PsdUridine_synth_cat_dom_sf"/>
</dbReference>
<dbReference type="GO" id="GO:0000455">
    <property type="term" value="P:enzyme-directed rRNA pseudouridine synthesis"/>
    <property type="evidence" value="ECO:0007669"/>
    <property type="project" value="TreeGrafter"/>
</dbReference>
<dbReference type="Gene3D" id="3.30.2350.10">
    <property type="entry name" value="Pseudouridine synthase"/>
    <property type="match status" value="1"/>
</dbReference>
<organism evidence="8 9">
    <name type="scientific">Alkalicella caledoniensis</name>
    <dbReference type="NCBI Taxonomy" id="2731377"/>
    <lineage>
        <taxon>Bacteria</taxon>
        <taxon>Bacillati</taxon>
        <taxon>Bacillota</taxon>
        <taxon>Clostridia</taxon>
        <taxon>Eubacteriales</taxon>
        <taxon>Proteinivoracaceae</taxon>
        <taxon>Alkalicella</taxon>
    </lineage>
</organism>
<reference evidence="8 9" key="1">
    <citation type="submission" date="2020-07" db="EMBL/GenBank/DDBJ databases">
        <title>Alkalicella. sp. LB2 genome.</title>
        <authorList>
            <person name="Postec A."/>
            <person name="Quemeneur M."/>
        </authorList>
    </citation>
    <scope>NUCLEOTIDE SEQUENCE [LARGE SCALE GENOMIC DNA]</scope>
    <source>
        <strain evidence="8 9">LB2</strain>
    </source>
</reference>
<keyword evidence="9" id="KW-1185">Reference proteome</keyword>
<keyword evidence="3 6" id="KW-0413">Isomerase</keyword>
<dbReference type="AlphaFoldDB" id="A0A7G9WA92"/>
<dbReference type="GO" id="GO:0140098">
    <property type="term" value="F:catalytic activity, acting on RNA"/>
    <property type="evidence" value="ECO:0007669"/>
    <property type="project" value="UniProtKB-ARBA"/>
</dbReference>
<dbReference type="KEGG" id="acae:HYG86_12890"/>
<keyword evidence="5" id="KW-0694">RNA-binding</keyword>
<accession>A0A7G9WA92</accession>
<dbReference type="InterPro" id="IPR006224">
    <property type="entry name" value="PsdUridine_synth_RluA-like_CS"/>
</dbReference>
<feature type="active site" evidence="4">
    <location>
        <position position="130"/>
    </location>
</feature>
<dbReference type="PROSITE" id="PS01129">
    <property type="entry name" value="PSI_RLU"/>
    <property type="match status" value="1"/>
</dbReference>
<dbReference type="Pfam" id="PF00849">
    <property type="entry name" value="PseudoU_synth_2"/>
    <property type="match status" value="1"/>
</dbReference>
<evidence type="ECO:0000256" key="4">
    <source>
        <dbReference type="PIRSR" id="PIRSR606225-1"/>
    </source>
</evidence>
<dbReference type="EC" id="5.4.99.-" evidence="6"/>
<dbReference type="PANTHER" id="PTHR21600:SF44">
    <property type="entry name" value="RIBOSOMAL LARGE SUBUNIT PSEUDOURIDINE SYNTHASE D"/>
    <property type="match status" value="1"/>
</dbReference>
<sequence>MKPQYSFIANENSAIKDELQKKYNISRREYRRIKAHGQVYINTQLQKATYPLTKGDKVEIYIVEEPNMEPQDIPLDIIYEDEYLIVINKPGNILVHPVHEERTHTIANGLLYYRNTKNENWGIHPIHRLDRETSGLVLFAKTSYIHKMMGESLEKKNINREYLAVAEGNFFKKQGEINLPILDIPVAKRVDPEGKEAITLYKVVKEYKKYSLVKLKLLTGRTHQIRIHLKAVGNPLVGDTLYNRASKLISRQALHAFRLSFDHPITKEKMTYTSKVSKDFYNLLRVL</sequence>
<evidence type="ECO:0000256" key="6">
    <source>
        <dbReference type="RuleBase" id="RU362028"/>
    </source>
</evidence>
<protein>
    <recommendedName>
        <fullName evidence="6">Pseudouridine synthase</fullName>
        <ecNumber evidence="6">5.4.99.-</ecNumber>
    </recommendedName>
</protein>
<comment type="function">
    <text evidence="6">Responsible for synthesis of pseudouridine from uracil.</text>
</comment>
<evidence type="ECO:0000256" key="1">
    <source>
        <dbReference type="ARBA" id="ARBA00000073"/>
    </source>
</evidence>
<dbReference type="PANTHER" id="PTHR21600">
    <property type="entry name" value="MITOCHONDRIAL RNA PSEUDOURIDINE SYNTHASE"/>
    <property type="match status" value="1"/>
</dbReference>
<evidence type="ECO:0000256" key="5">
    <source>
        <dbReference type="PROSITE-ProRule" id="PRU00182"/>
    </source>
</evidence>
<dbReference type="InterPro" id="IPR006145">
    <property type="entry name" value="PsdUridine_synth_RsuA/RluA"/>
</dbReference>
<feature type="domain" description="Pseudouridine synthase RsuA/RluA-like" evidence="7">
    <location>
        <begin position="83"/>
        <end position="230"/>
    </location>
</feature>
<dbReference type="GO" id="GO:0003723">
    <property type="term" value="F:RNA binding"/>
    <property type="evidence" value="ECO:0007669"/>
    <property type="project" value="UniProtKB-KW"/>
</dbReference>
<comment type="catalytic activity">
    <reaction evidence="1 6">
        <text>a uridine in RNA = a pseudouridine in RNA</text>
        <dbReference type="Rhea" id="RHEA:48348"/>
        <dbReference type="Rhea" id="RHEA-COMP:12068"/>
        <dbReference type="Rhea" id="RHEA-COMP:12069"/>
        <dbReference type="ChEBI" id="CHEBI:65314"/>
        <dbReference type="ChEBI" id="CHEBI:65315"/>
    </reaction>
</comment>
<gene>
    <name evidence="8" type="ORF">HYG86_12890</name>
</gene>
<dbReference type="SUPFAM" id="SSF55120">
    <property type="entry name" value="Pseudouridine synthase"/>
    <property type="match status" value="1"/>
</dbReference>
<comment type="similarity">
    <text evidence="2 6">Belongs to the pseudouridine synthase RluA family.</text>
</comment>
<dbReference type="CDD" id="cd00165">
    <property type="entry name" value="S4"/>
    <property type="match status" value="1"/>
</dbReference>
<dbReference type="GO" id="GO:0009982">
    <property type="term" value="F:pseudouridine synthase activity"/>
    <property type="evidence" value="ECO:0007669"/>
    <property type="project" value="InterPro"/>
</dbReference>
<evidence type="ECO:0000313" key="8">
    <source>
        <dbReference type="EMBL" id="QNO15604.1"/>
    </source>
</evidence>
<dbReference type="InterPro" id="IPR006225">
    <property type="entry name" value="PsdUridine_synth_RluC/D"/>
</dbReference>